<accession>A0A8H7KLG9</accession>
<dbReference type="CDD" id="cd15522">
    <property type="entry name" value="PHD_TAF3"/>
    <property type="match status" value="1"/>
</dbReference>
<gene>
    <name evidence="7" type="ORF">Agabi119p4_961</name>
</gene>
<evidence type="ECO:0000313" key="8">
    <source>
        <dbReference type="Proteomes" id="UP000629468"/>
    </source>
</evidence>
<feature type="compositionally biased region" description="Polar residues" evidence="5">
    <location>
        <begin position="90"/>
        <end position="105"/>
    </location>
</feature>
<dbReference type="Pfam" id="PF00628">
    <property type="entry name" value="PHD"/>
    <property type="match status" value="1"/>
</dbReference>
<dbReference type="EMBL" id="JABXXO010000001">
    <property type="protein sequence ID" value="KAF7784796.1"/>
    <property type="molecule type" value="Genomic_DNA"/>
</dbReference>
<evidence type="ECO:0000256" key="4">
    <source>
        <dbReference type="PROSITE-ProRule" id="PRU00146"/>
    </source>
</evidence>
<keyword evidence="1" id="KW-0479">Metal-binding</keyword>
<keyword evidence="3" id="KW-0862">Zinc</keyword>
<dbReference type="SUPFAM" id="SSF57903">
    <property type="entry name" value="FYVE/PHD zinc finger"/>
    <property type="match status" value="1"/>
</dbReference>
<feature type="compositionally biased region" description="Basic residues" evidence="5">
    <location>
        <begin position="486"/>
        <end position="498"/>
    </location>
</feature>
<comment type="caution">
    <text evidence="7">The sequence shown here is derived from an EMBL/GenBank/DDBJ whole genome shotgun (WGS) entry which is preliminary data.</text>
</comment>
<feature type="compositionally biased region" description="Polar residues" evidence="5">
    <location>
        <begin position="178"/>
        <end position="192"/>
    </location>
</feature>
<dbReference type="InterPro" id="IPR013083">
    <property type="entry name" value="Znf_RING/FYVE/PHD"/>
</dbReference>
<evidence type="ECO:0000259" key="6">
    <source>
        <dbReference type="PROSITE" id="PS50016"/>
    </source>
</evidence>
<feature type="compositionally biased region" description="Basic and acidic residues" evidence="5">
    <location>
        <begin position="142"/>
        <end position="155"/>
    </location>
</feature>
<feature type="compositionally biased region" description="Pro residues" evidence="5">
    <location>
        <begin position="40"/>
        <end position="58"/>
    </location>
</feature>
<feature type="compositionally biased region" description="Low complexity" evidence="5">
    <location>
        <begin position="222"/>
        <end position="233"/>
    </location>
</feature>
<dbReference type="InterPro" id="IPR011011">
    <property type="entry name" value="Znf_FYVE_PHD"/>
</dbReference>
<dbReference type="PROSITE" id="PS50016">
    <property type="entry name" value="ZF_PHD_2"/>
    <property type="match status" value="1"/>
</dbReference>
<evidence type="ECO:0000313" key="7">
    <source>
        <dbReference type="EMBL" id="KAF7784796.1"/>
    </source>
</evidence>
<feature type="region of interest" description="Disordered" evidence="5">
    <location>
        <begin position="756"/>
        <end position="832"/>
    </location>
</feature>
<sequence>MPDSQSGGMTTLSAQGCSDSERPTTNLHPNLAAGPISSQPLPPPPSYRPPSSHPPPHPALAGQPLTLPDMTSLSSVPRMDQSEGLLPAFSSRSYTHLPTPQSPNNIARYVVDTSHTPQSPLPNAPQYSNTPTSYHMLTAQDKSNEETPTRSHESKQCATPELSPTHNMRGTPSLHAGLQSSPSVRSNKTDTSAISTKLGKPLLALENIASTSSALAPSPHISSPVSAVSENSSRFSSPFINKLSAAIERERFAKGKQTESAPPSPVPMAVDDDPFSSPPDSFSSRRRHGGVSSNSATTVSGGEIERIRQALIQDRLAQIQEAEIRRPDYLKRTKRQLSEVESDILADHVDQERGNAVGIMESPNQGRRLKLFQETSEESFEESLMAGGYGRYRTNDWVRQPQPLSFLGSNSTSKPNAAEMLVEHVEEAPTSEKELKKRRRLDAFRSSVKYKARLAPVELVDKGRVLLEVPSEDRSSVPQTPESSPSKRRGTGGKRKRKVADSPLGKDKKQSVEELQGPNWPDNEFPWKLRKEEHHEAEKVREDERIKWIEKFLDRDTDDEDEDENTPQVTFTNDEEILPSAKWGLVYEDEADRPLPARMGRGKMVPLLAHPDDPRRAYVKKKSIFPSDPADARAALLARKSVRALGYRNQRRKREATAEEDEDAVICICNGKDDGRELVQCDGCQTWYHLQCIGIRNVVELGREEDVWFCRSCVTRSRSPSPVDASHPSILHEPIFVPTDDAPRILRTQDPTLYQPLHNSPLWNPPRVPKTPPAREGARHSDFDISSSSESSKLPSTPQNPPHDIRLYNTPVPFERYPGPTNEDPPFDPHSTPSRGIKFGAFATPKSNPWSIRAGGLFNTPSRHHSRASYGRSFGSLEDMGASFGAFDGLTRYPNVEDSPIGRPMAGERLKKLPQSPLLPKPLLPSRAAAPVPEESPVVRLRPQ</sequence>
<proteinExistence type="predicted"/>
<feature type="region of interest" description="Disordered" evidence="5">
    <location>
        <begin position="470"/>
        <end position="527"/>
    </location>
</feature>
<dbReference type="InterPro" id="IPR019787">
    <property type="entry name" value="Znf_PHD-finger"/>
</dbReference>
<dbReference type="AlphaFoldDB" id="A0A8H7KLG9"/>
<dbReference type="GO" id="GO:0008270">
    <property type="term" value="F:zinc ion binding"/>
    <property type="evidence" value="ECO:0007669"/>
    <property type="project" value="UniProtKB-KW"/>
</dbReference>
<keyword evidence="2 4" id="KW-0863">Zinc-finger</keyword>
<feature type="region of interest" description="Disordered" evidence="5">
    <location>
        <begin position="253"/>
        <end position="300"/>
    </location>
</feature>
<feature type="region of interest" description="Disordered" evidence="5">
    <location>
        <begin position="1"/>
        <end position="192"/>
    </location>
</feature>
<feature type="compositionally biased region" description="Polar residues" evidence="5">
    <location>
        <begin position="1"/>
        <end position="28"/>
    </location>
</feature>
<dbReference type="Gene3D" id="3.30.40.10">
    <property type="entry name" value="Zinc/RING finger domain, C3HC4 (zinc finger)"/>
    <property type="match status" value="1"/>
</dbReference>
<dbReference type="PROSITE" id="PS01359">
    <property type="entry name" value="ZF_PHD_1"/>
    <property type="match status" value="1"/>
</dbReference>
<feature type="compositionally biased region" description="Polar residues" evidence="5">
    <location>
        <begin position="291"/>
        <end position="300"/>
    </location>
</feature>
<feature type="domain" description="PHD-type" evidence="6">
    <location>
        <begin position="664"/>
        <end position="716"/>
    </location>
</feature>
<dbReference type="SMART" id="SM00249">
    <property type="entry name" value="PHD"/>
    <property type="match status" value="1"/>
</dbReference>
<feature type="region of interest" description="Disordered" evidence="5">
    <location>
        <begin position="892"/>
        <end position="944"/>
    </location>
</feature>
<evidence type="ECO:0000256" key="5">
    <source>
        <dbReference type="SAM" id="MobiDB-lite"/>
    </source>
</evidence>
<dbReference type="InterPro" id="IPR001965">
    <property type="entry name" value="Znf_PHD"/>
</dbReference>
<evidence type="ECO:0000256" key="3">
    <source>
        <dbReference type="ARBA" id="ARBA00022833"/>
    </source>
</evidence>
<dbReference type="InterPro" id="IPR019786">
    <property type="entry name" value="Zinc_finger_PHD-type_CS"/>
</dbReference>
<evidence type="ECO:0000256" key="2">
    <source>
        <dbReference type="ARBA" id="ARBA00022771"/>
    </source>
</evidence>
<feature type="region of interest" description="Disordered" evidence="5">
    <location>
        <begin position="213"/>
        <end position="234"/>
    </location>
</feature>
<dbReference type="Proteomes" id="UP000629468">
    <property type="component" value="Unassembled WGS sequence"/>
</dbReference>
<protein>
    <recommendedName>
        <fullName evidence="6">PHD-type domain-containing protein</fullName>
    </recommendedName>
</protein>
<name>A0A8H7KLG9_AGABI</name>
<evidence type="ECO:0000256" key="1">
    <source>
        <dbReference type="ARBA" id="ARBA00022723"/>
    </source>
</evidence>
<feature type="compositionally biased region" description="Polar residues" evidence="5">
    <location>
        <begin position="125"/>
        <end position="135"/>
    </location>
</feature>
<organism evidence="7 8">
    <name type="scientific">Agaricus bisporus var. burnettii</name>
    <dbReference type="NCBI Taxonomy" id="192524"/>
    <lineage>
        <taxon>Eukaryota</taxon>
        <taxon>Fungi</taxon>
        <taxon>Dikarya</taxon>
        <taxon>Basidiomycota</taxon>
        <taxon>Agaricomycotina</taxon>
        <taxon>Agaricomycetes</taxon>
        <taxon>Agaricomycetidae</taxon>
        <taxon>Agaricales</taxon>
        <taxon>Agaricineae</taxon>
        <taxon>Agaricaceae</taxon>
        <taxon>Agaricus</taxon>
    </lineage>
</organism>
<reference evidence="7 8" key="1">
    <citation type="journal article" name="Sci. Rep.">
        <title>Telomere-to-telomere assembled and centromere annotated genomes of the two main subspecies of the button mushroom Agaricus bisporus reveal especially polymorphic chromosome ends.</title>
        <authorList>
            <person name="Sonnenberg A.S.M."/>
            <person name="Sedaghat-Telgerd N."/>
            <person name="Lavrijssen B."/>
            <person name="Ohm R.A."/>
            <person name="Hendrickx P.M."/>
            <person name="Scholtmeijer K."/>
            <person name="Baars J.J.P."/>
            <person name="van Peer A."/>
        </authorList>
    </citation>
    <scope>NUCLEOTIDE SEQUENCE [LARGE SCALE GENOMIC DNA]</scope>
    <source>
        <strain evidence="7 8">H119_p4</strain>
    </source>
</reference>
<feature type="compositionally biased region" description="Pro residues" evidence="5">
    <location>
        <begin position="763"/>
        <end position="772"/>
    </location>
</feature>